<dbReference type="SUPFAM" id="SSF52980">
    <property type="entry name" value="Restriction endonuclease-like"/>
    <property type="match status" value="1"/>
</dbReference>
<keyword evidence="4 6" id="KW-0378">Hydrolase</keyword>
<dbReference type="CDD" id="cd22341">
    <property type="entry name" value="NucS-like"/>
    <property type="match status" value="1"/>
</dbReference>
<evidence type="ECO:0000256" key="3">
    <source>
        <dbReference type="ARBA" id="ARBA00022759"/>
    </source>
</evidence>
<dbReference type="InterPro" id="IPR011335">
    <property type="entry name" value="Restrct_endonuc-II-like"/>
</dbReference>
<evidence type="ECO:0000259" key="7">
    <source>
        <dbReference type="Pfam" id="PF01939"/>
    </source>
</evidence>
<dbReference type="GeneID" id="68866799"/>
<dbReference type="PANTHER" id="PTHR38814:SF1">
    <property type="entry name" value="ENDONUCLEASE NUCS"/>
    <property type="match status" value="1"/>
</dbReference>
<evidence type="ECO:0000313" key="9">
    <source>
        <dbReference type="EMBL" id="BDB99052.1"/>
    </source>
</evidence>
<dbReference type="InterPro" id="IPR048301">
    <property type="entry name" value="NucS_C"/>
</dbReference>
<keyword evidence="10" id="KW-1185">Reference proteome</keyword>
<feature type="domain" description="Endonuclease NucS C-terminal" evidence="7">
    <location>
        <begin position="125"/>
        <end position="228"/>
    </location>
</feature>
<dbReference type="GO" id="GO:0003677">
    <property type="term" value="F:DNA binding"/>
    <property type="evidence" value="ECO:0007669"/>
    <property type="project" value="UniProtKB-KW"/>
</dbReference>
<feature type="domain" description="Endonuclease NucS N-terminal PH-like" evidence="8">
    <location>
        <begin position="24"/>
        <end position="114"/>
    </location>
</feature>
<evidence type="ECO:0000259" key="8">
    <source>
        <dbReference type="Pfam" id="PF21003"/>
    </source>
</evidence>
<protein>
    <recommendedName>
        <fullName evidence="6">Endonuclease NucS</fullName>
        <ecNumber evidence="6">3.1.-.-</ecNumber>
    </recommendedName>
</protein>
<dbReference type="Gene3D" id="2.70.180.20">
    <property type="match status" value="1"/>
</dbReference>
<keyword evidence="2 6" id="KW-0540">Nuclease</keyword>
<evidence type="ECO:0000256" key="4">
    <source>
        <dbReference type="ARBA" id="ARBA00022801"/>
    </source>
</evidence>
<comment type="subcellular location">
    <subcellularLocation>
        <location evidence="6">Cytoplasm</location>
    </subcellularLocation>
</comment>
<dbReference type="InterPro" id="IPR048302">
    <property type="entry name" value="NucS_N"/>
</dbReference>
<proteinExistence type="inferred from homology"/>
<dbReference type="NCBIfam" id="NF003270">
    <property type="entry name" value="PRK04247.1"/>
    <property type="match status" value="1"/>
</dbReference>
<sequence length="237" mass="27511">MYSVLLEPKSSEAYHFLLDKIYKELVVIFSNCEVWYKGRAESKASISPRLIIIKPDGTVIVHESVKREPLNWQPPGTRIRLTETPLIVHAERQKPKEVIEILLNKIYYITTSKVENGDFIIKGREIDIVDSIIKEPYIIEDGFKPIEREYKTPYGKVDLIGVDKEGKIVVIEVKRSKAQLQAVSQLYRYYIYFREMKGDRIRGILVAPDITQHAMELLLRLGLEFKKYSIEGTKILI</sequence>
<dbReference type="HAMAP" id="MF_00722">
    <property type="entry name" value="NucS"/>
    <property type="match status" value="1"/>
</dbReference>
<dbReference type="InterPro" id="IPR049173">
    <property type="entry name" value="NucS_N_sf"/>
</dbReference>
<dbReference type="Gene3D" id="3.40.1350.10">
    <property type="match status" value="1"/>
</dbReference>
<dbReference type="Pfam" id="PF01939">
    <property type="entry name" value="NucS_C"/>
    <property type="match status" value="1"/>
</dbReference>
<dbReference type="GO" id="GO:0000014">
    <property type="term" value="F:single-stranded DNA endodeoxyribonuclease activity"/>
    <property type="evidence" value="ECO:0007669"/>
    <property type="project" value="UniProtKB-UniRule"/>
</dbReference>
<dbReference type="PANTHER" id="PTHR38814">
    <property type="entry name" value="ENDONUCLEASE NUCS"/>
    <property type="match status" value="1"/>
</dbReference>
<dbReference type="GO" id="GO:0005737">
    <property type="term" value="C:cytoplasm"/>
    <property type="evidence" value="ECO:0007669"/>
    <property type="project" value="UniProtKB-SubCell"/>
</dbReference>
<evidence type="ECO:0000256" key="6">
    <source>
        <dbReference type="HAMAP-Rule" id="MF_00722"/>
    </source>
</evidence>
<gene>
    <name evidence="6" type="primary">nucS</name>
    <name evidence="9" type="ORF">SACC_20690</name>
</gene>
<keyword evidence="3 6" id="KW-0255">Endonuclease</keyword>
<comment type="similarity">
    <text evidence="6">Belongs to the NucS endonuclease family.</text>
</comment>
<name>A0AAQ4CTC1_9CREN</name>
<evidence type="ECO:0000256" key="5">
    <source>
        <dbReference type="ARBA" id="ARBA00023125"/>
    </source>
</evidence>
<dbReference type="InterPro" id="IPR011856">
    <property type="entry name" value="tRNA_endonuc-like_dom_sf"/>
</dbReference>
<dbReference type="EMBL" id="AP025226">
    <property type="protein sequence ID" value="BDB99052.1"/>
    <property type="molecule type" value="Genomic_DNA"/>
</dbReference>
<evidence type="ECO:0000313" key="10">
    <source>
        <dbReference type="Proteomes" id="UP001319921"/>
    </source>
</evidence>
<evidence type="ECO:0000256" key="2">
    <source>
        <dbReference type="ARBA" id="ARBA00022722"/>
    </source>
</evidence>
<dbReference type="EC" id="3.1.-.-" evidence="6"/>
<keyword evidence="1 6" id="KW-0963">Cytoplasm</keyword>
<organism evidence="9 10">
    <name type="scientific">Saccharolobus caldissimus</name>
    <dbReference type="NCBI Taxonomy" id="1702097"/>
    <lineage>
        <taxon>Archaea</taxon>
        <taxon>Thermoproteota</taxon>
        <taxon>Thermoprotei</taxon>
        <taxon>Sulfolobales</taxon>
        <taxon>Sulfolobaceae</taxon>
        <taxon>Saccharolobus</taxon>
    </lineage>
</organism>
<dbReference type="Pfam" id="PF21003">
    <property type="entry name" value="NucS_N"/>
    <property type="match status" value="1"/>
</dbReference>
<reference evidence="9 10" key="1">
    <citation type="journal article" date="2022" name="Microbiol. Resour. Announc.">
        <title>Complete Genome Sequence of the Hyperthermophilic and Acidophilic Archaeon Saccharolobus caldissimus Strain HS-3T.</title>
        <authorList>
            <person name="Sakai H.D."/>
            <person name="Kurosawa N."/>
        </authorList>
    </citation>
    <scope>NUCLEOTIDE SEQUENCE [LARGE SCALE GENOMIC DNA]</scope>
    <source>
        <strain evidence="9 10">JCM32116</strain>
    </source>
</reference>
<comment type="function">
    <text evidence="6">Cleaves both 3' and 5' ssDNA extremities of branched DNA structures.</text>
</comment>
<keyword evidence="5 6" id="KW-0238">DNA-binding</keyword>
<accession>A0AAQ4CTC1</accession>
<dbReference type="RefSeq" id="WP_229569403.1">
    <property type="nucleotide sequence ID" value="NZ_AP025226.1"/>
</dbReference>
<dbReference type="AlphaFoldDB" id="A0AAQ4CTC1"/>
<dbReference type="InterPro" id="IPR002793">
    <property type="entry name" value="Endonuclease_NucS"/>
</dbReference>
<evidence type="ECO:0000256" key="1">
    <source>
        <dbReference type="ARBA" id="ARBA00022490"/>
    </source>
</evidence>
<dbReference type="KEGG" id="scas:SACC_20690"/>
<dbReference type="Proteomes" id="UP001319921">
    <property type="component" value="Chromosome"/>
</dbReference>